<dbReference type="InterPro" id="IPR026353">
    <property type="entry name" value="Hypoxan-DNA_Glyclase"/>
</dbReference>
<gene>
    <name evidence="2" type="ORF">ACIKP9_11275</name>
</gene>
<keyword evidence="3" id="KW-1185">Reference proteome</keyword>
<protein>
    <submittedName>
        <fullName evidence="2">DNA-deoxyinosine glycosylase</fullName>
        <ecNumber evidence="2">3.2.2.15</ecNumber>
    </submittedName>
</protein>
<dbReference type="SMART" id="SM00987">
    <property type="entry name" value="UreE_C"/>
    <property type="match status" value="1"/>
</dbReference>
<dbReference type="InterPro" id="IPR036895">
    <property type="entry name" value="Uracil-DNA_glycosylase-like_sf"/>
</dbReference>
<dbReference type="Gene3D" id="3.40.470.10">
    <property type="entry name" value="Uracil-DNA glycosylase-like domain"/>
    <property type="match status" value="1"/>
</dbReference>
<dbReference type="Pfam" id="PF03167">
    <property type="entry name" value="UDG"/>
    <property type="match status" value="1"/>
</dbReference>
<dbReference type="RefSeq" id="WP_400882803.1">
    <property type="nucleotide sequence ID" value="NZ_JBIWXY010000002.1"/>
</dbReference>
<keyword evidence="2" id="KW-0378">Hydrolase</keyword>
<evidence type="ECO:0000313" key="3">
    <source>
        <dbReference type="Proteomes" id="UP001617669"/>
    </source>
</evidence>
<reference evidence="2 3" key="1">
    <citation type="submission" date="2024-11" db="EMBL/GenBank/DDBJ databases">
        <authorList>
            <person name="Kaparullina E.N."/>
            <person name="Delegan Y.A."/>
            <person name="Doronina N.V."/>
        </authorList>
    </citation>
    <scope>NUCLEOTIDE SEQUENCE [LARGE SCALE GENOMIC DNA]</scope>
    <source>
        <strain evidence="2 3">7sh_L</strain>
    </source>
</reference>
<organism evidence="2 3">
    <name type="scientific">Methylobacillus methanolivorans</name>
    <dbReference type="NCBI Taxonomy" id="1848927"/>
    <lineage>
        <taxon>Bacteria</taxon>
        <taxon>Pseudomonadati</taxon>
        <taxon>Pseudomonadota</taxon>
        <taxon>Betaproteobacteria</taxon>
        <taxon>Nitrosomonadales</taxon>
        <taxon>Methylophilaceae</taxon>
        <taxon>Methylobacillus</taxon>
    </lineage>
</organism>
<dbReference type="EC" id="3.2.2.15" evidence="2"/>
<accession>A0ABW8GN24</accession>
<dbReference type="SUPFAM" id="SSF52141">
    <property type="entry name" value="Uracil-DNA glycosylase-like"/>
    <property type="match status" value="1"/>
</dbReference>
<proteinExistence type="predicted"/>
<dbReference type="Proteomes" id="UP001617669">
    <property type="component" value="Unassembled WGS sequence"/>
</dbReference>
<feature type="domain" description="Uracil-DNA glycosylase-like" evidence="1">
    <location>
        <begin position="7"/>
        <end position="164"/>
    </location>
</feature>
<dbReference type="EMBL" id="JBIWXY010000002">
    <property type="protein sequence ID" value="MFJ5446811.1"/>
    <property type="molecule type" value="Genomic_DNA"/>
</dbReference>
<evidence type="ECO:0000313" key="2">
    <source>
        <dbReference type="EMBL" id="MFJ5446811.1"/>
    </source>
</evidence>
<name>A0ABW8GN24_9PROT</name>
<keyword evidence="2" id="KW-0326">Glycosidase</keyword>
<dbReference type="SMART" id="SM00986">
    <property type="entry name" value="UDG"/>
    <property type="match status" value="1"/>
</dbReference>
<evidence type="ECO:0000259" key="1">
    <source>
        <dbReference type="SMART" id="SM00986"/>
    </source>
</evidence>
<sequence length="169" mass="19371">MLVHSFPPAITTHCRVLILGSMPGRRSLEMQQYYAHPQNLFWPFLETLFNIPATRPYQDRLALLNQQGVGLWDVLQECFRSGSLDGDIEETSIVANDFASLISQLPQLEHIFFNGAKAAQSFRRHVLKQQALPPHLQYYNLPSTSPANAAIKREDKLAQWQQLRTVMMH</sequence>
<dbReference type="GO" id="GO:0033958">
    <property type="term" value="F:DNA-deoxyinosine glycosylase activity"/>
    <property type="evidence" value="ECO:0007669"/>
    <property type="project" value="UniProtKB-EC"/>
</dbReference>
<dbReference type="NCBIfam" id="TIGR04274">
    <property type="entry name" value="hypoxanDNAglyco"/>
    <property type="match status" value="1"/>
</dbReference>
<dbReference type="InterPro" id="IPR005122">
    <property type="entry name" value="Uracil-DNA_glycosylase-like"/>
</dbReference>
<comment type="caution">
    <text evidence="2">The sequence shown here is derived from an EMBL/GenBank/DDBJ whole genome shotgun (WGS) entry which is preliminary data.</text>
</comment>
<dbReference type="CDD" id="cd10032">
    <property type="entry name" value="UDG-F6_HDG"/>
    <property type="match status" value="1"/>
</dbReference>